<accession>A0A1H6AWN3</accession>
<organism evidence="2 3">
    <name type="scientific">Thermomonospora echinospora</name>
    <dbReference type="NCBI Taxonomy" id="1992"/>
    <lineage>
        <taxon>Bacteria</taxon>
        <taxon>Bacillati</taxon>
        <taxon>Actinomycetota</taxon>
        <taxon>Actinomycetes</taxon>
        <taxon>Streptosporangiales</taxon>
        <taxon>Thermomonosporaceae</taxon>
        <taxon>Thermomonospora</taxon>
    </lineage>
</organism>
<evidence type="ECO:0000313" key="2">
    <source>
        <dbReference type="EMBL" id="SEG53021.1"/>
    </source>
</evidence>
<dbReference type="EMBL" id="FNVO01000006">
    <property type="protein sequence ID" value="SEG53021.1"/>
    <property type="molecule type" value="Genomic_DNA"/>
</dbReference>
<gene>
    <name evidence="2" type="ORF">SAMN04489712_10668</name>
</gene>
<reference evidence="3" key="1">
    <citation type="submission" date="2016-10" db="EMBL/GenBank/DDBJ databases">
        <authorList>
            <person name="Varghese N."/>
            <person name="Submissions S."/>
        </authorList>
    </citation>
    <scope>NUCLEOTIDE SEQUENCE [LARGE SCALE GENOMIC DNA]</scope>
    <source>
        <strain evidence="3">DSM 43163</strain>
    </source>
</reference>
<name>A0A1H6AWN3_9ACTN</name>
<sequence>MLFRCAVLGLSPQTSAFRSGCVAAWIAFCVMGLPPLDERRGRRVLAGLARNPSVPEKVLLRLIHSSAACAVASRRADITEALAGELLGSEDVEVALPRLQHSPSDGRSPAAGRASRS</sequence>
<evidence type="ECO:0000313" key="3">
    <source>
        <dbReference type="Proteomes" id="UP000236723"/>
    </source>
</evidence>
<dbReference type="Proteomes" id="UP000236723">
    <property type="component" value="Unassembled WGS sequence"/>
</dbReference>
<protein>
    <submittedName>
        <fullName evidence="2">Uncharacterized protein</fullName>
    </submittedName>
</protein>
<feature type="region of interest" description="Disordered" evidence="1">
    <location>
        <begin position="97"/>
        <end position="117"/>
    </location>
</feature>
<evidence type="ECO:0000256" key="1">
    <source>
        <dbReference type="SAM" id="MobiDB-lite"/>
    </source>
</evidence>
<keyword evidence="3" id="KW-1185">Reference proteome</keyword>
<proteinExistence type="predicted"/>
<dbReference type="AlphaFoldDB" id="A0A1H6AWN3"/>